<evidence type="ECO:0000313" key="2">
    <source>
        <dbReference type="EnsemblPlants" id="LPERR10G00920.1"/>
    </source>
</evidence>
<dbReference type="InterPro" id="IPR053197">
    <property type="entry name" value="F-box_SCFL_complex_component"/>
</dbReference>
<feature type="domain" description="F-box" evidence="1">
    <location>
        <begin position="9"/>
        <end position="59"/>
    </location>
</feature>
<reference evidence="3" key="2">
    <citation type="submission" date="2013-12" db="EMBL/GenBank/DDBJ databases">
        <authorList>
            <person name="Yu Y."/>
            <person name="Lee S."/>
            <person name="de Baynast K."/>
            <person name="Wissotski M."/>
            <person name="Liu L."/>
            <person name="Talag J."/>
            <person name="Goicoechea J."/>
            <person name="Angelova A."/>
            <person name="Jetty R."/>
            <person name="Kudrna D."/>
            <person name="Golser W."/>
            <person name="Rivera L."/>
            <person name="Zhang J."/>
            <person name="Wing R."/>
        </authorList>
    </citation>
    <scope>NUCLEOTIDE SEQUENCE</scope>
</reference>
<dbReference type="SMART" id="SM00256">
    <property type="entry name" value="FBOX"/>
    <property type="match status" value="1"/>
</dbReference>
<dbReference type="Gramene" id="LPERR10G00920.1">
    <property type="protein sequence ID" value="LPERR10G00920.1"/>
    <property type="gene ID" value="LPERR10G00920"/>
</dbReference>
<dbReference type="InterPro" id="IPR053781">
    <property type="entry name" value="F-box_AtFBL13-like"/>
</dbReference>
<dbReference type="InterPro" id="IPR032675">
    <property type="entry name" value="LRR_dom_sf"/>
</dbReference>
<dbReference type="AlphaFoldDB" id="A0A0D9XHH4"/>
<dbReference type="HOGENOM" id="CLU_003068_3_0_1"/>
<dbReference type="PANTHER" id="PTHR34223:SF26">
    <property type="entry name" value="OS02G0188900 PROTEIN"/>
    <property type="match status" value="1"/>
</dbReference>
<dbReference type="Pfam" id="PF00646">
    <property type="entry name" value="F-box"/>
    <property type="match status" value="1"/>
</dbReference>
<evidence type="ECO:0000259" key="1">
    <source>
        <dbReference type="PROSITE" id="PS50181"/>
    </source>
</evidence>
<keyword evidence="3" id="KW-1185">Reference proteome</keyword>
<dbReference type="EnsemblPlants" id="LPERR10G00920.1">
    <property type="protein sequence ID" value="LPERR10G00920.1"/>
    <property type="gene ID" value="LPERR10G00920"/>
</dbReference>
<dbReference type="CDD" id="cd22160">
    <property type="entry name" value="F-box_AtFBL13-like"/>
    <property type="match status" value="1"/>
</dbReference>
<dbReference type="SUPFAM" id="SSF52047">
    <property type="entry name" value="RNI-like"/>
    <property type="match status" value="1"/>
</dbReference>
<reference evidence="2 3" key="1">
    <citation type="submission" date="2012-08" db="EMBL/GenBank/DDBJ databases">
        <title>Oryza genome evolution.</title>
        <authorList>
            <person name="Wing R.A."/>
        </authorList>
    </citation>
    <scope>NUCLEOTIDE SEQUENCE</scope>
</reference>
<dbReference type="PROSITE" id="PS50181">
    <property type="entry name" value="FBOX"/>
    <property type="match status" value="1"/>
</dbReference>
<dbReference type="InterPro" id="IPR001810">
    <property type="entry name" value="F-box_dom"/>
</dbReference>
<dbReference type="Gene3D" id="1.20.1280.50">
    <property type="match status" value="1"/>
</dbReference>
<evidence type="ECO:0000313" key="3">
    <source>
        <dbReference type="Proteomes" id="UP000032180"/>
    </source>
</evidence>
<protein>
    <recommendedName>
        <fullName evidence="1">F-box domain-containing protein</fullName>
    </recommendedName>
</protein>
<dbReference type="InterPro" id="IPR036047">
    <property type="entry name" value="F-box-like_dom_sf"/>
</dbReference>
<dbReference type="eggNOG" id="ENOG502RYTW">
    <property type="taxonomic scope" value="Eukaryota"/>
</dbReference>
<dbReference type="STRING" id="77586.A0A0D9XHH4"/>
<dbReference type="Proteomes" id="UP000032180">
    <property type="component" value="Chromosome 10"/>
</dbReference>
<dbReference type="PANTHER" id="PTHR34223">
    <property type="entry name" value="OS11G0201299 PROTEIN"/>
    <property type="match status" value="1"/>
</dbReference>
<sequence length="291" mass="33745">MDPAQSLSSDRLSALPDDLLRRIMSFLNARNTVQTCVLSRRWRYLWRSLPRINAEFTEFYYDEVPQFKKFVNTLLLRRDPVPLDTFWLRHLIEDSDFYEGCSEAGLWISHALQLQASAVEFVSLDQAVEFNYAVFTSQFLRRLRLHNVHLIKGFFKQLMTGCPNLEDLLLYDAVILDDEISSSKSLKILNFYESRFSEDYDASISIPSLTSLTLYDPAARLLKNLSDVRNLDLDYDGEKNSPNLEKLTLEPSKGIIGELEERPFKCEHLKIVEVICPKGSPLLQRVKDFFT</sequence>
<proteinExistence type="predicted"/>
<dbReference type="Gene3D" id="3.80.10.10">
    <property type="entry name" value="Ribonuclease Inhibitor"/>
    <property type="match status" value="1"/>
</dbReference>
<reference evidence="2" key="3">
    <citation type="submission" date="2015-04" db="UniProtKB">
        <authorList>
            <consortium name="EnsemblPlants"/>
        </authorList>
    </citation>
    <scope>IDENTIFICATION</scope>
</reference>
<organism evidence="2 3">
    <name type="scientific">Leersia perrieri</name>
    <dbReference type="NCBI Taxonomy" id="77586"/>
    <lineage>
        <taxon>Eukaryota</taxon>
        <taxon>Viridiplantae</taxon>
        <taxon>Streptophyta</taxon>
        <taxon>Embryophyta</taxon>
        <taxon>Tracheophyta</taxon>
        <taxon>Spermatophyta</taxon>
        <taxon>Magnoliopsida</taxon>
        <taxon>Liliopsida</taxon>
        <taxon>Poales</taxon>
        <taxon>Poaceae</taxon>
        <taxon>BOP clade</taxon>
        <taxon>Oryzoideae</taxon>
        <taxon>Oryzeae</taxon>
        <taxon>Oryzinae</taxon>
        <taxon>Leersia</taxon>
    </lineage>
</organism>
<dbReference type="SUPFAM" id="SSF81383">
    <property type="entry name" value="F-box domain"/>
    <property type="match status" value="1"/>
</dbReference>
<name>A0A0D9XHH4_9ORYZ</name>
<accession>A0A0D9XHH4</accession>